<evidence type="ECO:0000313" key="2">
    <source>
        <dbReference type="EMBL" id="CAF1651910.1"/>
    </source>
</evidence>
<accession>A0A816ENC2</accession>
<proteinExistence type="predicted"/>
<reference evidence="2" key="1">
    <citation type="submission" date="2021-02" db="EMBL/GenBank/DDBJ databases">
        <authorList>
            <person name="Nowell W R."/>
        </authorList>
    </citation>
    <scope>NUCLEOTIDE SEQUENCE</scope>
</reference>
<dbReference type="Proteomes" id="UP000663870">
    <property type="component" value="Unassembled WGS sequence"/>
</dbReference>
<evidence type="ECO:0000256" key="1">
    <source>
        <dbReference type="SAM" id="MobiDB-lite"/>
    </source>
</evidence>
<dbReference type="EMBL" id="CAJOAX010010056">
    <property type="protein sequence ID" value="CAF4068121.1"/>
    <property type="molecule type" value="Genomic_DNA"/>
</dbReference>
<organism evidence="2 4">
    <name type="scientific">Rotaria sordida</name>
    <dbReference type="NCBI Taxonomy" id="392033"/>
    <lineage>
        <taxon>Eukaryota</taxon>
        <taxon>Metazoa</taxon>
        <taxon>Spiralia</taxon>
        <taxon>Gnathifera</taxon>
        <taxon>Rotifera</taxon>
        <taxon>Eurotatoria</taxon>
        <taxon>Bdelloidea</taxon>
        <taxon>Philodinida</taxon>
        <taxon>Philodinidae</taxon>
        <taxon>Rotaria</taxon>
    </lineage>
</organism>
<dbReference type="Proteomes" id="UP000663823">
    <property type="component" value="Unassembled WGS sequence"/>
</dbReference>
<dbReference type="AlphaFoldDB" id="A0A816ENC2"/>
<comment type="caution">
    <text evidence="2">The sequence shown here is derived from an EMBL/GenBank/DDBJ whole genome shotgun (WGS) entry which is preliminary data.</text>
</comment>
<evidence type="ECO:0000313" key="4">
    <source>
        <dbReference type="Proteomes" id="UP000663870"/>
    </source>
</evidence>
<evidence type="ECO:0000313" key="3">
    <source>
        <dbReference type="EMBL" id="CAF4068121.1"/>
    </source>
</evidence>
<gene>
    <name evidence="2" type="ORF">JXQ802_LOCUS54703</name>
    <name evidence="3" type="ORF">OTI717_LOCUS32512</name>
</gene>
<feature type="region of interest" description="Disordered" evidence="1">
    <location>
        <begin position="1"/>
        <end position="25"/>
    </location>
</feature>
<keyword evidence="4" id="KW-1185">Reference proteome</keyword>
<dbReference type="EMBL" id="CAJNOL010010791">
    <property type="protein sequence ID" value="CAF1651910.1"/>
    <property type="molecule type" value="Genomic_DNA"/>
</dbReference>
<sequence length="160" mass="18492">MNKITLKARPSSPAITQEEHKESSLPPIKTLDEISTVLTFEIDNTSLIKKLKQTDHRNLVSTDIQTYNKNNVGLFVNKDNVSTAEIYPMLTDSWTPSSTFKFLQVNVHQRIRSFKRRWSAYDPAKNPLSQLVLKPLTSSYNAYLYIQIHENTDYHSFSKE</sequence>
<name>A0A816ENC2_9BILA</name>
<protein>
    <submittedName>
        <fullName evidence="2">Uncharacterized protein</fullName>
    </submittedName>
</protein>